<reference evidence="4 5" key="2">
    <citation type="journal article" date="2009" name="PLoS ONE">
        <title>The photosynthetic apparatus and its regulation in the aerobic gammaproteobacterium Congregibacter litoralis gen. nov., sp. nov.</title>
        <authorList>
            <person name="Spring S."/>
            <person name="Lunsdorf H."/>
            <person name="Fuchs B.M."/>
            <person name="Tindall B.J."/>
        </authorList>
    </citation>
    <scope>NUCLEOTIDE SEQUENCE [LARGE SCALE GENOMIC DNA]</scope>
    <source>
        <strain evidence="4">KT71</strain>
    </source>
</reference>
<comment type="caution">
    <text evidence="4">The sequence shown here is derived from an EMBL/GenBank/DDBJ whole genome shotgun (WGS) entry which is preliminary data.</text>
</comment>
<reference evidence="4 5" key="1">
    <citation type="journal article" date="2007" name="Proc. Natl. Acad. Sci. U.S.A.">
        <title>Characterization of a marine gammaproteobacterium capable of aerobic anoxygenic photosynthesis.</title>
        <authorList>
            <person name="Fuchs B.M."/>
            <person name="Spring S."/>
            <person name="Teeling H."/>
            <person name="Quast C."/>
            <person name="Wulf J."/>
            <person name="Schattenhofer M."/>
            <person name="Yan S."/>
            <person name="Ferriera S."/>
            <person name="Johnson J."/>
            <person name="Glockner F.O."/>
            <person name="Amann R."/>
        </authorList>
    </citation>
    <scope>NUCLEOTIDE SEQUENCE [LARGE SCALE GENOMIC DNA]</scope>
    <source>
        <strain evidence="4">KT71</strain>
    </source>
</reference>
<dbReference type="eggNOG" id="COG0226">
    <property type="taxonomic scope" value="Bacteria"/>
</dbReference>
<evidence type="ECO:0000313" key="4">
    <source>
        <dbReference type="EMBL" id="EAQ99291.1"/>
    </source>
</evidence>
<dbReference type="Proteomes" id="UP000019205">
    <property type="component" value="Chromosome"/>
</dbReference>
<dbReference type="STRING" id="314285.KT71_16516"/>
<keyword evidence="5" id="KW-1185">Reference proteome</keyword>
<name>A4A3L8_9GAMM</name>
<dbReference type="HOGENOM" id="CLU_026228_6_0_6"/>
<evidence type="ECO:0000313" key="5">
    <source>
        <dbReference type="Proteomes" id="UP000019205"/>
    </source>
</evidence>
<gene>
    <name evidence="4" type="ORF">KT71_16516</name>
</gene>
<organism evidence="4 5">
    <name type="scientific">Congregibacter litoralis KT71</name>
    <dbReference type="NCBI Taxonomy" id="314285"/>
    <lineage>
        <taxon>Bacteria</taxon>
        <taxon>Pseudomonadati</taxon>
        <taxon>Pseudomonadota</taxon>
        <taxon>Gammaproteobacteria</taxon>
        <taxon>Cellvibrionales</taxon>
        <taxon>Halieaceae</taxon>
        <taxon>Congregibacter</taxon>
    </lineage>
</organism>
<dbReference type="OrthoDB" id="9765713at2"/>
<dbReference type="InterPro" id="IPR024370">
    <property type="entry name" value="PBP_domain"/>
</dbReference>
<dbReference type="EMBL" id="AAOA02000001">
    <property type="protein sequence ID" value="EAQ99291.1"/>
    <property type="molecule type" value="Genomic_DNA"/>
</dbReference>
<dbReference type="Gene3D" id="3.40.190.10">
    <property type="entry name" value="Periplasmic binding protein-like II"/>
    <property type="match status" value="2"/>
</dbReference>
<dbReference type="SUPFAM" id="SSF53850">
    <property type="entry name" value="Periplasmic binding protein-like II"/>
    <property type="match status" value="1"/>
</dbReference>
<dbReference type="RefSeq" id="WP_008295736.1">
    <property type="nucleotide sequence ID" value="NZ_CM002299.1"/>
</dbReference>
<sequence length="302" mass="32127">MKYRFRLSFALALYACFGAPLQAAEPLSGKVVSTGSDTMGSLTSIWAEMLTARHSGVSAQVRAIGSGAAPTALVQGTANIGPMSRPMSPEELSAFTRKYGYPPTAVPVAQDALAVFVHRDNPLDSITTAQLDAVFSATRRCGYPQAIRSWGELGLGAPWNQRVISAYGRSAASGTYSVFRRQVLCTGDFATQLNRLVGSSAVVRAVATDAYGIGYASAGFLNASVKRLRVLDSGGVDEAVLARRLFVYINRPPDAPVDALTAAFLEIVFSTEGQREVARLGYGALPLAERGELRVRLGLSRD</sequence>
<keyword evidence="1 2" id="KW-0732">Signal</keyword>
<feature type="chain" id="PRO_5002665392" evidence="2">
    <location>
        <begin position="24"/>
        <end position="302"/>
    </location>
</feature>
<feature type="domain" description="PBP" evidence="3">
    <location>
        <begin position="23"/>
        <end position="222"/>
    </location>
</feature>
<proteinExistence type="predicted"/>
<evidence type="ECO:0000259" key="3">
    <source>
        <dbReference type="Pfam" id="PF12849"/>
    </source>
</evidence>
<evidence type="ECO:0000256" key="1">
    <source>
        <dbReference type="ARBA" id="ARBA00022729"/>
    </source>
</evidence>
<dbReference type="PANTHER" id="PTHR30570">
    <property type="entry name" value="PERIPLASMIC PHOSPHATE BINDING COMPONENT OF PHOSPHATE ABC TRANSPORTER"/>
    <property type="match status" value="1"/>
</dbReference>
<dbReference type="Pfam" id="PF12849">
    <property type="entry name" value="PBP_like_2"/>
    <property type="match status" value="1"/>
</dbReference>
<feature type="signal peptide" evidence="2">
    <location>
        <begin position="1"/>
        <end position="23"/>
    </location>
</feature>
<dbReference type="InterPro" id="IPR050811">
    <property type="entry name" value="Phosphate_ABC_transporter"/>
</dbReference>
<dbReference type="AlphaFoldDB" id="A4A3L8"/>
<dbReference type="PANTHER" id="PTHR30570:SF6">
    <property type="entry name" value="PHOSPHATE-BINDING PROTEIN PSTS"/>
    <property type="match status" value="1"/>
</dbReference>
<accession>A4A3L8</accession>
<evidence type="ECO:0000256" key="2">
    <source>
        <dbReference type="SAM" id="SignalP"/>
    </source>
</evidence>
<protein>
    <submittedName>
        <fullName evidence="4">Phosphate ABC transporter substrate-binding protein, PhoT family</fullName>
    </submittedName>
</protein>
<dbReference type="CDD" id="cd13653">
    <property type="entry name" value="PBP2_phosphate_like_1"/>
    <property type="match status" value="1"/>
</dbReference>